<evidence type="ECO:0000256" key="2">
    <source>
        <dbReference type="ARBA" id="ARBA00022490"/>
    </source>
</evidence>
<dbReference type="CDD" id="cd00106">
    <property type="entry name" value="KISc"/>
    <property type="match status" value="1"/>
</dbReference>
<comment type="caution">
    <text evidence="15">The sequence shown here is derived from an EMBL/GenBank/DDBJ whole genome shotgun (WGS) entry which is preliminary data.</text>
</comment>
<feature type="region of interest" description="Disordered" evidence="13">
    <location>
        <begin position="584"/>
        <end position="611"/>
    </location>
</feature>
<keyword evidence="4 10" id="KW-0547">Nucleotide-binding</keyword>
<dbReference type="InterPro" id="IPR027417">
    <property type="entry name" value="P-loop_NTPase"/>
</dbReference>
<organism evidence="15 16">
    <name type="scientific">Naegleria fowleri</name>
    <name type="common">Brain eating amoeba</name>
    <dbReference type="NCBI Taxonomy" id="5763"/>
    <lineage>
        <taxon>Eukaryota</taxon>
        <taxon>Discoba</taxon>
        <taxon>Heterolobosea</taxon>
        <taxon>Tetramitia</taxon>
        <taxon>Eutetramitia</taxon>
        <taxon>Vahlkampfiidae</taxon>
        <taxon>Naegleria</taxon>
    </lineage>
</organism>
<dbReference type="PROSITE" id="PS00411">
    <property type="entry name" value="KINESIN_MOTOR_1"/>
    <property type="match status" value="1"/>
</dbReference>
<dbReference type="PANTHER" id="PTHR47968:SF36">
    <property type="entry name" value="KINESIN HEAVY CHAIN ISOFORM X1"/>
    <property type="match status" value="1"/>
</dbReference>
<evidence type="ECO:0000256" key="12">
    <source>
        <dbReference type="SAM" id="Coils"/>
    </source>
</evidence>
<dbReference type="Proteomes" id="UP000444721">
    <property type="component" value="Unassembled WGS sequence"/>
</dbReference>
<keyword evidence="2" id="KW-0963">Cytoplasm</keyword>
<dbReference type="GO" id="GO:0005874">
    <property type="term" value="C:microtubule"/>
    <property type="evidence" value="ECO:0007669"/>
    <property type="project" value="UniProtKB-KW"/>
</dbReference>
<gene>
    <name evidence="15" type="ORF">FDP41_006766</name>
</gene>
<evidence type="ECO:0000256" key="9">
    <source>
        <dbReference type="ARBA" id="ARBA00034704"/>
    </source>
</evidence>
<dbReference type="InterPro" id="IPR019821">
    <property type="entry name" value="Kinesin_motor_CS"/>
</dbReference>
<evidence type="ECO:0000256" key="3">
    <source>
        <dbReference type="ARBA" id="ARBA00022701"/>
    </source>
</evidence>
<evidence type="ECO:0000313" key="16">
    <source>
        <dbReference type="Proteomes" id="UP000444721"/>
    </source>
</evidence>
<evidence type="ECO:0000256" key="8">
    <source>
        <dbReference type="ARBA" id="ARBA00023212"/>
    </source>
</evidence>
<evidence type="ECO:0000256" key="13">
    <source>
        <dbReference type="SAM" id="MobiDB-lite"/>
    </source>
</evidence>
<dbReference type="PRINTS" id="PR00380">
    <property type="entry name" value="KINESINHEAVY"/>
</dbReference>
<dbReference type="InterPro" id="IPR001752">
    <property type="entry name" value="Kinesin_motor_dom"/>
</dbReference>
<keyword evidence="16" id="KW-1185">Reference proteome</keyword>
<comment type="similarity">
    <text evidence="9">Belongs to the TRAFAC class myosin-kinesin ATPase superfamily. Kinesin family. KIN-5/BimC subfamily.</text>
</comment>
<dbReference type="EMBL" id="VFQX01000053">
    <property type="protein sequence ID" value="KAF0974156.1"/>
    <property type="molecule type" value="Genomic_DNA"/>
</dbReference>
<feature type="domain" description="Kinesin motor" evidence="14">
    <location>
        <begin position="53"/>
        <end position="397"/>
    </location>
</feature>
<keyword evidence="5 10" id="KW-0067">ATP-binding</keyword>
<dbReference type="OrthoDB" id="123929at2759"/>
<reference evidence="15 16" key="1">
    <citation type="journal article" date="2019" name="Sci. Rep.">
        <title>Nanopore sequencing improves the draft genome of the human pathogenic amoeba Naegleria fowleri.</title>
        <authorList>
            <person name="Liechti N."/>
            <person name="Schurch N."/>
            <person name="Bruggmann R."/>
            <person name="Wittwer M."/>
        </authorList>
    </citation>
    <scope>NUCLEOTIDE SEQUENCE [LARGE SCALE GENOMIC DNA]</scope>
    <source>
        <strain evidence="15 16">ATCC 30894</strain>
    </source>
</reference>
<dbReference type="GO" id="GO:0007010">
    <property type="term" value="P:cytoskeleton organization"/>
    <property type="evidence" value="ECO:0007669"/>
    <property type="project" value="UniProtKB-ARBA"/>
</dbReference>
<dbReference type="RefSeq" id="XP_044558869.1">
    <property type="nucleotide sequence ID" value="XM_044710436.1"/>
</dbReference>
<evidence type="ECO:0000256" key="6">
    <source>
        <dbReference type="ARBA" id="ARBA00023054"/>
    </source>
</evidence>
<dbReference type="VEuPathDB" id="AmoebaDB:NF0045590"/>
<evidence type="ECO:0000256" key="4">
    <source>
        <dbReference type="ARBA" id="ARBA00022741"/>
    </source>
</evidence>
<dbReference type="GO" id="GO:0007018">
    <property type="term" value="P:microtubule-based movement"/>
    <property type="evidence" value="ECO:0007669"/>
    <property type="project" value="InterPro"/>
</dbReference>
<dbReference type="PROSITE" id="PS50067">
    <property type="entry name" value="KINESIN_MOTOR_2"/>
    <property type="match status" value="1"/>
</dbReference>
<sequence length="832" mass="95603">MRNLSTGLSLNIDNLSSVNTISKIVDGTSALEKSLSKKSGSKKVQSSSENRENIKVAIRVRPQLDYEKDHEESVSVVDESTIVIRKGKSRSEMFFDRVFPKETTQQELYEVVKDTIDAVTQGYNGTIFAYGQTGTGKTYTMMGIDFSSENLSGDDSMKKITMQENRGIIPRSVEHILSTIRKTKKTTRYRVYCSYLEIYNEKIFDLLNYNDKISHLDIREDRKKGVYVQDLTTVCVTKEEEIFALMERGAKNRSMASTDMNERSSRSHTIFQMFIEQEPLNPSSPEEAVVKVSKLNLVDLAGSEKWNTIYSSKMGEKRIQELTSINQSLSTLGNCISALMQSNRSHIPFRDSKLTRLLQDSLGGNTKTVFVATVSSSVLAYDESHSTLKFADRAKRVELNARVNEVVDDSVLIRRYEKEIERLRQSVEQHSKASSRVKSLLEENSKLREENKQLRDFINNHGIGSVPSLGNVDINIHSRMHKKLEALEEIEKDQRGREKELEEYHNWLHSIPVKYEGEEYSLDIKERLKLMEISVKMQAQELERTKMLFLRDIKIVKDELDEKTSELQHLHVRLKEREERIKQLEEDKGNIKPNPPIPQVRTSNGEGKTEIPSQLLTEYSKKSEEIHRNLTIGISSFRESLIEMMQEYLKETLGDSEYLPVIVEESKGLIEGCSEALEETTQNAQREFIDSTRRFIEKLCNTIGEGPASTPDAGKSIDSYCIFDQLAEFIKNCILDATKQQDDPYWKSVCERISQLREMEGNLFMTLNQSKNNLERFLQILSKLEKPSLEEFEFYKSYINDAVSQISKNIEGFMKRSFLSEHDESALCSIKR</sequence>
<feature type="compositionally biased region" description="Polar residues" evidence="13">
    <location>
        <begin position="600"/>
        <end position="611"/>
    </location>
</feature>
<keyword evidence="3 11" id="KW-0493">Microtubule</keyword>
<keyword evidence="6 12" id="KW-0175">Coiled coil</keyword>
<dbReference type="SUPFAM" id="SSF52540">
    <property type="entry name" value="P-loop containing nucleoside triphosphate hydrolases"/>
    <property type="match status" value="1"/>
</dbReference>
<dbReference type="PANTHER" id="PTHR47968">
    <property type="entry name" value="CENTROMERE PROTEIN E"/>
    <property type="match status" value="1"/>
</dbReference>
<evidence type="ECO:0000256" key="1">
    <source>
        <dbReference type="ARBA" id="ARBA00004245"/>
    </source>
</evidence>
<dbReference type="GO" id="GO:0005524">
    <property type="term" value="F:ATP binding"/>
    <property type="evidence" value="ECO:0007669"/>
    <property type="project" value="UniProtKB-UniRule"/>
</dbReference>
<name>A0A6A5BHH4_NAEFO</name>
<dbReference type="SMART" id="SM00129">
    <property type="entry name" value="KISc"/>
    <property type="match status" value="1"/>
</dbReference>
<protein>
    <recommendedName>
        <fullName evidence="11">Kinesin-like protein</fullName>
    </recommendedName>
</protein>
<dbReference type="FunFam" id="3.40.850.10:FF:000019">
    <property type="entry name" value="Kinesin-like protein KIN-5D"/>
    <property type="match status" value="1"/>
</dbReference>
<dbReference type="VEuPathDB" id="AmoebaDB:NfTy_075120"/>
<comment type="subcellular location">
    <subcellularLocation>
        <location evidence="1">Cytoplasm</location>
        <location evidence="1">Cytoskeleton</location>
    </subcellularLocation>
</comment>
<dbReference type="VEuPathDB" id="AmoebaDB:FDP41_006766"/>
<dbReference type="GeneID" id="68113984"/>
<dbReference type="InterPro" id="IPR036961">
    <property type="entry name" value="Kinesin_motor_dom_sf"/>
</dbReference>
<dbReference type="AlphaFoldDB" id="A0A6A5BHH4"/>
<dbReference type="OMA" id="SEKWNTI"/>
<dbReference type="InterPro" id="IPR027640">
    <property type="entry name" value="Kinesin-like_fam"/>
</dbReference>
<evidence type="ECO:0000256" key="5">
    <source>
        <dbReference type="ARBA" id="ARBA00022840"/>
    </source>
</evidence>
<dbReference type="Gene3D" id="3.40.850.10">
    <property type="entry name" value="Kinesin motor domain"/>
    <property type="match status" value="1"/>
</dbReference>
<evidence type="ECO:0000256" key="10">
    <source>
        <dbReference type="PROSITE-ProRule" id="PRU00283"/>
    </source>
</evidence>
<evidence type="ECO:0000256" key="11">
    <source>
        <dbReference type="RuleBase" id="RU000394"/>
    </source>
</evidence>
<dbReference type="Pfam" id="PF00225">
    <property type="entry name" value="Kinesin"/>
    <property type="match status" value="1"/>
</dbReference>
<dbReference type="GO" id="GO:0003777">
    <property type="term" value="F:microtubule motor activity"/>
    <property type="evidence" value="ECO:0007669"/>
    <property type="project" value="InterPro"/>
</dbReference>
<feature type="binding site" evidence="10">
    <location>
        <begin position="131"/>
        <end position="138"/>
    </location>
    <ligand>
        <name>ATP</name>
        <dbReference type="ChEBI" id="CHEBI:30616"/>
    </ligand>
</feature>
<evidence type="ECO:0000259" key="14">
    <source>
        <dbReference type="PROSITE" id="PS50067"/>
    </source>
</evidence>
<keyword evidence="8" id="KW-0206">Cytoskeleton</keyword>
<evidence type="ECO:0000313" key="15">
    <source>
        <dbReference type="EMBL" id="KAF0974156.1"/>
    </source>
</evidence>
<dbReference type="GO" id="GO:0008017">
    <property type="term" value="F:microtubule binding"/>
    <property type="evidence" value="ECO:0007669"/>
    <property type="project" value="InterPro"/>
</dbReference>
<evidence type="ECO:0000256" key="7">
    <source>
        <dbReference type="ARBA" id="ARBA00023175"/>
    </source>
</evidence>
<proteinExistence type="inferred from homology"/>
<feature type="coiled-coil region" evidence="12">
    <location>
        <begin position="413"/>
        <end position="460"/>
    </location>
</feature>
<keyword evidence="7 10" id="KW-0505">Motor protein</keyword>
<accession>A0A6A5BHH4</accession>